<gene>
    <name evidence="2" type="ORF">LTRI10_LOCUS18982</name>
</gene>
<keyword evidence="3" id="KW-1185">Reference proteome</keyword>
<evidence type="ECO:0000313" key="2">
    <source>
        <dbReference type="EMBL" id="CAL1377324.1"/>
    </source>
</evidence>
<accession>A0AAV2DV06</accession>
<evidence type="ECO:0000256" key="1">
    <source>
        <dbReference type="SAM" id="MobiDB-lite"/>
    </source>
</evidence>
<evidence type="ECO:0000313" key="3">
    <source>
        <dbReference type="Proteomes" id="UP001497516"/>
    </source>
</evidence>
<proteinExistence type="predicted"/>
<protein>
    <submittedName>
        <fullName evidence="2">Uncharacterized protein</fullName>
    </submittedName>
</protein>
<reference evidence="2 3" key="1">
    <citation type="submission" date="2024-04" db="EMBL/GenBank/DDBJ databases">
        <authorList>
            <person name="Fracassetti M."/>
        </authorList>
    </citation>
    <scope>NUCLEOTIDE SEQUENCE [LARGE SCALE GENOMIC DNA]</scope>
</reference>
<dbReference type="EMBL" id="OZ034816">
    <property type="protein sequence ID" value="CAL1377324.1"/>
    <property type="molecule type" value="Genomic_DNA"/>
</dbReference>
<organism evidence="2 3">
    <name type="scientific">Linum trigynum</name>
    <dbReference type="NCBI Taxonomy" id="586398"/>
    <lineage>
        <taxon>Eukaryota</taxon>
        <taxon>Viridiplantae</taxon>
        <taxon>Streptophyta</taxon>
        <taxon>Embryophyta</taxon>
        <taxon>Tracheophyta</taxon>
        <taxon>Spermatophyta</taxon>
        <taxon>Magnoliopsida</taxon>
        <taxon>eudicotyledons</taxon>
        <taxon>Gunneridae</taxon>
        <taxon>Pentapetalae</taxon>
        <taxon>rosids</taxon>
        <taxon>fabids</taxon>
        <taxon>Malpighiales</taxon>
        <taxon>Linaceae</taxon>
        <taxon>Linum</taxon>
    </lineage>
</organism>
<name>A0AAV2DV06_9ROSI</name>
<dbReference type="AlphaFoldDB" id="A0AAV2DV06"/>
<dbReference type="Proteomes" id="UP001497516">
    <property type="component" value="Chromosome 3"/>
</dbReference>
<sequence length="240" mass="26003">MHLEKGNTSSQGGLGNTTPMALITAAGESSSPISPTMGNNLFLGQRSITDTDIFPHASPSLQQKLCSPRRLEDDLEDVTATVQYSLDLNVGAKPRGDTPPQLNKGTWLICLGPEEEVGFVGQTYNYGSPQYMEEHQPLTIVQEAQLNYERALGRAGKKRKQEWLLNLAGGPSGEFLHTNLSKPFMFSPGIEGNTSGDKRKKIGAKKRMMEGVSTETHRAGEENYSSSQAAVGSLNPPNPE</sequence>
<feature type="region of interest" description="Disordered" evidence="1">
    <location>
        <begin position="187"/>
        <end position="240"/>
    </location>
</feature>